<accession>A0A2S1ZUJ6</accession>
<dbReference type="InterPro" id="IPR011990">
    <property type="entry name" value="TPR-like_helical_dom_sf"/>
</dbReference>
<gene>
    <name evidence="2" type="primary">mshN</name>
</gene>
<keyword evidence="1" id="KW-0472">Membrane</keyword>
<evidence type="ECO:0000313" key="2">
    <source>
        <dbReference type="EMBL" id="AWK29116.1"/>
    </source>
</evidence>
<dbReference type="SMART" id="SM00028">
    <property type="entry name" value="TPR"/>
    <property type="match status" value="3"/>
</dbReference>
<dbReference type="AlphaFoldDB" id="A0A2S1ZUJ6"/>
<keyword evidence="1" id="KW-1133">Transmembrane helix</keyword>
<feature type="transmembrane region" description="Helical" evidence="1">
    <location>
        <begin position="41"/>
        <end position="60"/>
    </location>
</feature>
<evidence type="ECO:0000256" key="1">
    <source>
        <dbReference type="SAM" id="Phobius"/>
    </source>
</evidence>
<dbReference type="EMBL" id="MG551950">
    <property type="protein sequence ID" value="AWK29116.1"/>
    <property type="molecule type" value="Genomic_DNA"/>
</dbReference>
<organism evidence="2">
    <name type="scientific">Vibrio cholerae</name>
    <dbReference type="NCBI Taxonomy" id="666"/>
    <lineage>
        <taxon>Bacteria</taxon>
        <taxon>Pseudomonadati</taxon>
        <taxon>Pseudomonadota</taxon>
        <taxon>Gammaproteobacteria</taxon>
        <taxon>Vibrionales</taxon>
        <taxon>Vibrionaceae</taxon>
        <taxon>Vibrio</taxon>
    </lineage>
</organism>
<dbReference type="SUPFAM" id="SSF48452">
    <property type="entry name" value="TPR-like"/>
    <property type="match status" value="1"/>
</dbReference>
<dbReference type="InterPro" id="IPR019734">
    <property type="entry name" value="TPR_rpt"/>
</dbReference>
<name>A0A2S1ZUJ6_VIBCL</name>
<protein>
    <submittedName>
        <fullName evidence="2">MshN</fullName>
    </submittedName>
</protein>
<proteinExistence type="predicted"/>
<sequence>MGMEQTMSVVNEALAKSAQRSHSRLSNSERIDVAKPKARPAWLWVMLGFGVSLAVGGWSISLQSVDTIPSSAEVVRPEVPSPTQKTTQQSIALYQAPVNSEALVKNETLVQKETLPKNETSVKNAVLAKVEGSPTSLKQTANRQREQTALGSELNAEPVLNLVDNSEPSFFEEEVSSLPSSSPVMIVEQVSLTPEQLAQKALQRAQKAMESNELQTAVSAYTEALRYTPHDEMARQKLAALYYGKGDGRKAFDLMQAGIERNPDGEVLRLALAKLLVKEKQEASALVPLAYLPSQPSIEYLSLRAALAQKTKQDEIARESYQQLTEKDPNNGRWWLGLAIQQERALQWPAAQHAYQQALNKVGLSSQSQAFIHQRLQLLASLEETQSAN</sequence>
<keyword evidence="1" id="KW-0812">Transmembrane</keyword>
<dbReference type="Gene3D" id="1.25.40.10">
    <property type="entry name" value="Tetratricopeptide repeat domain"/>
    <property type="match status" value="2"/>
</dbReference>
<reference evidence="2" key="1">
    <citation type="submission" date="2017-11" db="EMBL/GenBank/DDBJ databases">
        <title>Structure of vps and msh gene clusters in Vibrio cholerae strains with different ability of biofilm formation.</title>
        <authorList>
            <person name="Monakhova E.V."/>
            <person name="Pisanov R.V."/>
            <person name="Titova S.V."/>
        </authorList>
    </citation>
    <scope>NUCLEOTIDE SEQUENCE</scope>
    <source>
        <strain evidence="2">R-16063</strain>
    </source>
</reference>